<dbReference type="SUPFAM" id="SSF53474">
    <property type="entry name" value="alpha/beta-Hydrolases"/>
    <property type="match status" value="1"/>
</dbReference>
<evidence type="ECO:0000313" key="1">
    <source>
        <dbReference type="EMBL" id="AUP81003.1"/>
    </source>
</evidence>
<reference evidence="1 2" key="1">
    <citation type="submission" date="2018-01" db="EMBL/GenBank/DDBJ databases">
        <title>Complete genome sequence of Flavivirga eckloniae ECD14 isolated from seaweed Ecklonia cava.</title>
        <authorList>
            <person name="Lee J.H."/>
            <person name="Baik K.S."/>
            <person name="Seong C.N."/>
        </authorList>
    </citation>
    <scope>NUCLEOTIDE SEQUENCE [LARGE SCALE GENOMIC DNA]</scope>
    <source>
        <strain evidence="1 2">ECD14</strain>
    </source>
</reference>
<dbReference type="SUPFAM" id="SSF81901">
    <property type="entry name" value="HCP-like"/>
    <property type="match status" value="1"/>
</dbReference>
<organism evidence="1 2">
    <name type="scientific">Flavivirga eckloniae</name>
    <dbReference type="NCBI Taxonomy" id="1803846"/>
    <lineage>
        <taxon>Bacteria</taxon>
        <taxon>Pseudomonadati</taxon>
        <taxon>Bacteroidota</taxon>
        <taxon>Flavobacteriia</taxon>
        <taxon>Flavobacteriales</taxon>
        <taxon>Flavobacteriaceae</taxon>
        <taxon>Flavivirga</taxon>
    </lineage>
</organism>
<dbReference type="AlphaFoldDB" id="A0A2K9PVB1"/>
<proteinExistence type="predicted"/>
<dbReference type="KEGG" id="fek:C1H87_20715"/>
<dbReference type="Gene3D" id="3.40.50.1820">
    <property type="entry name" value="alpha/beta hydrolase"/>
    <property type="match status" value="1"/>
</dbReference>
<dbReference type="InterPro" id="IPR029058">
    <property type="entry name" value="AB_hydrolase_fold"/>
</dbReference>
<dbReference type="EMBL" id="CP025791">
    <property type="protein sequence ID" value="AUP81003.1"/>
    <property type="molecule type" value="Genomic_DNA"/>
</dbReference>
<dbReference type="Proteomes" id="UP000235826">
    <property type="component" value="Chromosome"/>
</dbReference>
<keyword evidence="2" id="KW-1185">Reference proteome</keyword>
<name>A0A2K9PVB1_9FLAO</name>
<dbReference type="OrthoDB" id="9764953at2"/>
<protein>
    <recommendedName>
        <fullName evidence="3">Phospholipase/carboxylesterase/thioesterase domain-containing protein</fullName>
    </recommendedName>
</protein>
<evidence type="ECO:0008006" key="3">
    <source>
        <dbReference type="Google" id="ProtNLM"/>
    </source>
</evidence>
<gene>
    <name evidence="1" type="ORF">C1H87_20715</name>
</gene>
<evidence type="ECO:0000313" key="2">
    <source>
        <dbReference type="Proteomes" id="UP000235826"/>
    </source>
</evidence>
<accession>A0A2K9PVB1</accession>
<sequence>MSRFFVLIFISSFGYVIGQNNDFETEKVVDSITVKNTEETFALYLPANFNKQEPSAIVFIFDPVARGKIGIQPFIEAAEKHNYILICSNNCRNGPFKDNYKRINNLFETVFAIFNINRDRIYTAGFSGGSRLATSVAVLTKQIQGIIGCGAGFPSNRMRMPGIETFSYVGLVGDEDMNYKEMFTVKEWYSKFNIDNELFIYNGNHSWPPSNQILKAFDWLELQAYKKGIKSADESFIKESFDSNYTSAELLEKNNKIEHAVWEYERIVRNYSRYFKLDSLILKIKALKKSKKYRIDAKKRETIKNLELKITKAFRSKFKFEFENNKNNYKWWEKEFSNFRDKYLLNEDDDLKKMGERINYSIFALAYETGQKELRKNNIKKALYCHKLNTVLYPDKPYVFLRLALDYALLDNEEKVIVNLKKAIDNGFNNKGYVLKSPELSKYIEKEAFKKLLDRI</sequence>
<dbReference type="RefSeq" id="WP_102757646.1">
    <property type="nucleotide sequence ID" value="NZ_CP025791.1"/>
</dbReference>